<gene>
    <name evidence="2" type="ORF">PCOR1329_LOCUS49498</name>
</gene>
<sequence length="290" mass="30662">ERRLQADKNKLEQQLKALAAKDKKIERPRALAGVGSGGAASQAQAPQTDASGSDTDKARLSEIGAGIRAIGVSKDPVLIKCKTDIAAEYDSLKERIMREEPVALEKKRDRPAENVKAIEHKVCELQKQPGEARDALAATARELAEAEEQRRTAAIAAPRPGGSDGPPSLRSAISGIDTPIDEVGKMLESFGAEQGMRNDVVGMFERFRALDKAAAERRAREASGGGAAAPGGVGGEARVDGRARAAEGGRVPMDTGDLPDLPAIYREAFGADPPEDEAQLRTAIKRLGEA</sequence>
<organism evidence="2 3">
    <name type="scientific">Prorocentrum cordatum</name>
    <dbReference type="NCBI Taxonomy" id="2364126"/>
    <lineage>
        <taxon>Eukaryota</taxon>
        <taxon>Sar</taxon>
        <taxon>Alveolata</taxon>
        <taxon>Dinophyceae</taxon>
        <taxon>Prorocentrales</taxon>
        <taxon>Prorocentraceae</taxon>
        <taxon>Prorocentrum</taxon>
    </lineage>
</organism>
<accession>A0ABN9UNJ8</accession>
<dbReference type="EMBL" id="CAUYUJ010015993">
    <property type="protein sequence ID" value="CAK0860578.1"/>
    <property type="molecule type" value="Genomic_DNA"/>
</dbReference>
<evidence type="ECO:0000313" key="3">
    <source>
        <dbReference type="Proteomes" id="UP001189429"/>
    </source>
</evidence>
<feature type="region of interest" description="Disordered" evidence="1">
    <location>
        <begin position="142"/>
        <end position="175"/>
    </location>
</feature>
<reference evidence="2" key="1">
    <citation type="submission" date="2023-10" db="EMBL/GenBank/DDBJ databases">
        <authorList>
            <person name="Chen Y."/>
            <person name="Shah S."/>
            <person name="Dougan E. K."/>
            <person name="Thang M."/>
            <person name="Chan C."/>
        </authorList>
    </citation>
    <scope>NUCLEOTIDE SEQUENCE [LARGE SCALE GENOMIC DNA]</scope>
</reference>
<proteinExistence type="predicted"/>
<feature type="non-terminal residue" evidence="2">
    <location>
        <position position="1"/>
    </location>
</feature>
<evidence type="ECO:0000313" key="2">
    <source>
        <dbReference type="EMBL" id="CAK0860578.1"/>
    </source>
</evidence>
<feature type="compositionally biased region" description="Basic and acidic residues" evidence="1">
    <location>
        <begin position="142"/>
        <end position="151"/>
    </location>
</feature>
<comment type="caution">
    <text evidence="2">The sequence shown here is derived from an EMBL/GenBank/DDBJ whole genome shotgun (WGS) entry which is preliminary data.</text>
</comment>
<evidence type="ECO:0000256" key="1">
    <source>
        <dbReference type="SAM" id="MobiDB-lite"/>
    </source>
</evidence>
<feature type="compositionally biased region" description="Basic and acidic residues" evidence="1">
    <location>
        <begin position="19"/>
        <end position="29"/>
    </location>
</feature>
<dbReference type="Proteomes" id="UP001189429">
    <property type="component" value="Unassembled WGS sequence"/>
</dbReference>
<protein>
    <submittedName>
        <fullName evidence="2">Uncharacterized protein</fullName>
    </submittedName>
</protein>
<name>A0ABN9UNJ8_9DINO</name>
<feature type="region of interest" description="Disordered" evidence="1">
    <location>
        <begin position="19"/>
        <end position="58"/>
    </location>
</feature>
<feature type="non-terminal residue" evidence="2">
    <location>
        <position position="290"/>
    </location>
</feature>
<keyword evidence="3" id="KW-1185">Reference proteome</keyword>